<comment type="caution">
    <text evidence="1">The sequence shown here is derived from an EMBL/GenBank/DDBJ whole genome shotgun (WGS) entry which is preliminary data.</text>
</comment>
<gene>
    <name evidence="1" type="ORF">THIOM_004751</name>
</gene>
<dbReference type="Proteomes" id="UP000076962">
    <property type="component" value="Unassembled WGS sequence"/>
</dbReference>
<protein>
    <submittedName>
        <fullName evidence="1">Uncharacterized protein</fullName>
    </submittedName>
</protein>
<keyword evidence="2" id="KW-1185">Reference proteome</keyword>
<proteinExistence type="predicted"/>
<evidence type="ECO:0000313" key="1">
    <source>
        <dbReference type="EMBL" id="OAD19597.1"/>
    </source>
</evidence>
<accession>A0A0A6P0R9</accession>
<evidence type="ECO:0000313" key="2">
    <source>
        <dbReference type="Proteomes" id="UP000076962"/>
    </source>
</evidence>
<organism evidence="1 2">
    <name type="scientific">Candidatus Thiomargarita nelsonii</name>
    <dbReference type="NCBI Taxonomy" id="1003181"/>
    <lineage>
        <taxon>Bacteria</taxon>
        <taxon>Pseudomonadati</taxon>
        <taxon>Pseudomonadota</taxon>
        <taxon>Gammaproteobacteria</taxon>
        <taxon>Thiotrichales</taxon>
        <taxon>Thiotrichaceae</taxon>
        <taxon>Thiomargarita</taxon>
    </lineage>
</organism>
<name>A0A0A6P0R9_9GAMM</name>
<reference evidence="1 2" key="1">
    <citation type="submission" date="2016-05" db="EMBL/GenBank/DDBJ databases">
        <title>Single-cell genome of chain-forming Candidatus Thiomargarita nelsonii and comparison to other large sulfur-oxidizing bacteria.</title>
        <authorList>
            <person name="Winkel M."/>
            <person name="Salman V."/>
            <person name="Woyke T."/>
            <person name="Schulz-Vogt H."/>
            <person name="Richter M."/>
            <person name="Flood B."/>
            <person name="Bailey J."/>
            <person name="Amann R."/>
            <person name="Mussmann M."/>
        </authorList>
    </citation>
    <scope>NUCLEOTIDE SEQUENCE [LARGE SCALE GENOMIC DNA]</scope>
    <source>
        <strain evidence="1 2">THI036</strain>
    </source>
</reference>
<dbReference type="EMBL" id="LUTY01002734">
    <property type="protein sequence ID" value="OAD19597.1"/>
    <property type="molecule type" value="Genomic_DNA"/>
</dbReference>
<feature type="non-terminal residue" evidence="1">
    <location>
        <position position="108"/>
    </location>
</feature>
<dbReference type="AlphaFoldDB" id="A0A0A6P0R9"/>
<sequence>MKTNEIGRIRIHPDILTEEELAELRTPEARLMAVKNVEKSRDFQIESYRQYLIAQGLPNNQVRKELLEMFEELREPEKNPSLSETVAPHEILEAEKRGEVRGSIKMLM</sequence>